<feature type="region of interest" description="Disordered" evidence="1">
    <location>
        <begin position="434"/>
        <end position="468"/>
    </location>
</feature>
<feature type="transmembrane region" description="Helical" evidence="2">
    <location>
        <begin position="610"/>
        <end position="634"/>
    </location>
</feature>
<accession>A0ABD3Q6D8</accession>
<reference evidence="3 4" key="1">
    <citation type="submission" date="2024-10" db="EMBL/GenBank/DDBJ databases">
        <title>Updated reference genomes for cyclostephanoid diatoms.</title>
        <authorList>
            <person name="Roberts W.R."/>
            <person name="Alverson A.J."/>
        </authorList>
    </citation>
    <scope>NUCLEOTIDE SEQUENCE [LARGE SCALE GENOMIC DNA]</scope>
    <source>
        <strain evidence="3 4">AJA276-08</strain>
    </source>
</reference>
<proteinExistence type="predicted"/>
<evidence type="ECO:0000313" key="3">
    <source>
        <dbReference type="EMBL" id="KAL3795617.1"/>
    </source>
</evidence>
<feature type="region of interest" description="Disordered" evidence="1">
    <location>
        <begin position="328"/>
        <end position="352"/>
    </location>
</feature>
<feature type="compositionally biased region" description="Polar residues" evidence="1">
    <location>
        <begin position="335"/>
        <end position="346"/>
    </location>
</feature>
<organism evidence="3 4">
    <name type="scientific">Stephanodiscus triporus</name>
    <dbReference type="NCBI Taxonomy" id="2934178"/>
    <lineage>
        <taxon>Eukaryota</taxon>
        <taxon>Sar</taxon>
        <taxon>Stramenopiles</taxon>
        <taxon>Ochrophyta</taxon>
        <taxon>Bacillariophyta</taxon>
        <taxon>Coscinodiscophyceae</taxon>
        <taxon>Thalassiosirophycidae</taxon>
        <taxon>Stephanodiscales</taxon>
        <taxon>Stephanodiscaceae</taxon>
        <taxon>Stephanodiscus</taxon>
    </lineage>
</organism>
<feature type="region of interest" description="Disordered" evidence="1">
    <location>
        <begin position="1135"/>
        <end position="1170"/>
    </location>
</feature>
<evidence type="ECO:0000256" key="1">
    <source>
        <dbReference type="SAM" id="MobiDB-lite"/>
    </source>
</evidence>
<evidence type="ECO:0008006" key="5">
    <source>
        <dbReference type="Google" id="ProtNLM"/>
    </source>
</evidence>
<feature type="region of interest" description="Disordered" evidence="1">
    <location>
        <begin position="90"/>
        <end position="157"/>
    </location>
</feature>
<name>A0ABD3Q6D8_9STRA</name>
<feature type="compositionally biased region" description="Low complexity" evidence="1">
    <location>
        <begin position="530"/>
        <end position="558"/>
    </location>
</feature>
<feature type="compositionally biased region" description="Polar residues" evidence="1">
    <location>
        <begin position="559"/>
        <end position="571"/>
    </location>
</feature>
<dbReference type="AlphaFoldDB" id="A0ABD3Q6D8"/>
<evidence type="ECO:0000256" key="2">
    <source>
        <dbReference type="SAM" id="Phobius"/>
    </source>
</evidence>
<feature type="region of interest" description="Disordered" evidence="1">
    <location>
        <begin position="1"/>
        <end position="78"/>
    </location>
</feature>
<feature type="region of interest" description="Disordered" evidence="1">
    <location>
        <begin position="530"/>
        <end position="575"/>
    </location>
</feature>
<keyword evidence="2" id="KW-1133">Transmembrane helix</keyword>
<sequence>MTPHASRATIRRATNPKPREAMSDGGWDVGAGGADFPPATIRRATNPKPREAMSDGGWDVGAGGAEIPPSSATRASGPMSIDAIASDTSLLSGRPSHASTSDSLAHSGRPSAMREGKSGVIGHRQRPSFQSNPSVEHEDGRPSFRSNPESGYSDAVDSHRRNTYDDIHYQLPVLGVRPGGGGGGGVCSSESVVMKQGSGGNNVRSADKFMPTKCHSPSPSVGRRRTTSDISNLEIKNKHQQPFPRRRWTNNGISQRNLLKTLPENSSLRASMHFVTNSFFKTDDNIYRGKAAGGSGCGTAAINDTKKNSIKNGNNSKKAICRELQPNAKREKQDNANFVSPSSPSANKLGAMGRKARNNMSYIPVRRRNKSDEHIAMPSATDAISVGNDDAICRELGDGNFHVSHKCVRRRHTFDINTSGPSIAIPQQGDIVRHYSHHDDSGGRPESRRGSKQSVASNMDRRAHDAVSAANAAYREALKPRNMSGSSGNSGDTDGLFAAGVEIVASQSQFGTSSGRSDNECETNNIIINNNNSINKNSNNNIINNNNNNNSSNYSTNNQVGKNKQKQSSSLPALETRHSHVSLISSSISAEMIDTSNRSQKSTKLTKRNLCMGILLFILVAGIALAAVCVYAFVIDDKESEVAGGASSSGDFLTKLQTLSPTPSPPNYLDGPPADIIGRCSPSNLPASLQACMTACSAAICCYPSPHMDTRKSCLDEDDKFHIDACQKYRPYCDLVHDTWSGATEGVIRAPPTNLVLMCAALGADNSTDATADNDPGQYVEDGAGNDTLGTPSTASFNRKRIRGHNETIPPPRRRRMNNVEAPSQICHQHCMSAQCCRASTSVVGLTLSSSGVYTNAVNGDYALTNCRAGGFGKNEEICSEYDKFCNHSMDLALTSSPSTTNEPSMLSTASVLINRTDWPTQLLTFSSSPTETTIPSAIPTASTSPTITLIPTAVPTDSTSHTKTSMSMVFEVDDETSLSLPTQLFYPTPPPAVLPAPSFAIAEACSGDENFEMISSNITTAREQCSRACNNGLCCFAEQLSYGSLVKSCYKGNEEICKEYSPCLVLSKGNDILTNSTASADVTFTNLTEGVGGGELLVEASELTHNSSATLGEELGLTVVASANLTEGVGGGELSVEELQANINTTSPSSEEEKEAASSPSGGDNVNEE</sequence>
<protein>
    <recommendedName>
        <fullName evidence="5">Apple domain-containing protein</fullName>
    </recommendedName>
</protein>
<dbReference type="Proteomes" id="UP001530315">
    <property type="component" value="Unassembled WGS sequence"/>
</dbReference>
<evidence type="ECO:0000313" key="4">
    <source>
        <dbReference type="Proteomes" id="UP001530315"/>
    </source>
</evidence>
<dbReference type="EMBL" id="JALLAZ020000414">
    <property type="protein sequence ID" value="KAL3795617.1"/>
    <property type="molecule type" value="Genomic_DNA"/>
</dbReference>
<feature type="compositionally biased region" description="Basic and acidic residues" evidence="1">
    <location>
        <begin position="434"/>
        <end position="449"/>
    </location>
</feature>
<gene>
    <name evidence="3" type="ORF">ACHAW5_002813</name>
</gene>
<keyword evidence="4" id="KW-1185">Reference proteome</keyword>
<keyword evidence="2" id="KW-0472">Membrane</keyword>
<comment type="caution">
    <text evidence="3">The sequence shown here is derived from an EMBL/GenBank/DDBJ whole genome shotgun (WGS) entry which is preliminary data.</text>
</comment>
<keyword evidence="2" id="KW-0812">Transmembrane</keyword>
<feature type="compositionally biased region" description="Polar residues" evidence="1">
    <location>
        <begin position="90"/>
        <end position="104"/>
    </location>
</feature>
<feature type="region of interest" description="Disordered" evidence="1">
    <location>
        <begin position="195"/>
        <end position="226"/>
    </location>
</feature>